<dbReference type="EMBL" id="GBRH01177766">
    <property type="protein sequence ID" value="JAE20130.1"/>
    <property type="molecule type" value="Transcribed_RNA"/>
</dbReference>
<evidence type="ECO:0000256" key="1">
    <source>
        <dbReference type="SAM" id="MobiDB-lite"/>
    </source>
</evidence>
<feature type="transmembrane region" description="Helical" evidence="2">
    <location>
        <begin position="60"/>
        <end position="81"/>
    </location>
</feature>
<proteinExistence type="predicted"/>
<dbReference type="AlphaFoldDB" id="A0A0A9G4Z1"/>
<sequence>MASVKRDAISLKAGSMKRHGPHQDAEKSITILEWAAMTAELGSSAGAGAGGKKLEKKEPILLRSLFLSACVLVGFFLLPAATSPATRGRLVRLFTREVKK</sequence>
<keyword evidence="2" id="KW-0812">Transmembrane</keyword>
<keyword evidence="2" id="KW-1133">Transmembrane helix</keyword>
<name>A0A0A9G4Z1_ARUDO</name>
<feature type="region of interest" description="Disordered" evidence="1">
    <location>
        <begin position="1"/>
        <end position="24"/>
    </location>
</feature>
<organism evidence="3">
    <name type="scientific">Arundo donax</name>
    <name type="common">Giant reed</name>
    <name type="synonym">Donax arundinaceus</name>
    <dbReference type="NCBI Taxonomy" id="35708"/>
    <lineage>
        <taxon>Eukaryota</taxon>
        <taxon>Viridiplantae</taxon>
        <taxon>Streptophyta</taxon>
        <taxon>Embryophyta</taxon>
        <taxon>Tracheophyta</taxon>
        <taxon>Spermatophyta</taxon>
        <taxon>Magnoliopsida</taxon>
        <taxon>Liliopsida</taxon>
        <taxon>Poales</taxon>
        <taxon>Poaceae</taxon>
        <taxon>PACMAD clade</taxon>
        <taxon>Arundinoideae</taxon>
        <taxon>Arundineae</taxon>
        <taxon>Arundo</taxon>
    </lineage>
</organism>
<reference evidence="3" key="1">
    <citation type="submission" date="2014-09" db="EMBL/GenBank/DDBJ databases">
        <authorList>
            <person name="Magalhaes I.L.F."/>
            <person name="Oliveira U."/>
            <person name="Santos F.R."/>
            <person name="Vidigal T.H.D.A."/>
            <person name="Brescovit A.D."/>
            <person name="Santos A.J."/>
        </authorList>
    </citation>
    <scope>NUCLEOTIDE SEQUENCE</scope>
    <source>
        <tissue evidence="3">Shoot tissue taken approximately 20 cm above the soil surface</tissue>
    </source>
</reference>
<keyword evidence="2" id="KW-0472">Membrane</keyword>
<evidence type="ECO:0000313" key="3">
    <source>
        <dbReference type="EMBL" id="JAE20130.1"/>
    </source>
</evidence>
<accession>A0A0A9G4Z1</accession>
<evidence type="ECO:0000256" key="2">
    <source>
        <dbReference type="SAM" id="Phobius"/>
    </source>
</evidence>
<protein>
    <submittedName>
        <fullName evidence="3">Thioredoxin H-type 5</fullName>
    </submittedName>
</protein>
<reference evidence="3" key="2">
    <citation type="journal article" date="2015" name="Data Brief">
        <title>Shoot transcriptome of the giant reed, Arundo donax.</title>
        <authorList>
            <person name="Barrero R.A."/>
            <person name="Guerrero F.D."/>
            <person name="Moolhuijzen P."/>
            <person name="Goolsby J.A."/>
            <person name="Tidwell J."/>
            <person name="Bellgard S.E."/>
            <person name="Bellgard M.I."/>
        </authorList>
    </citation>
    <scope>NUCLEOTIDE SEQUENCE</scope>
    <source>
        <tissue evidence="3">Shoot tissue taken approximately 20 cm above the soil surface</tissue>
    </source>
</reference>